<gene>
    <name evidence="1" type="ORF">DE4585_04743</name>
</gene>
<comment type="caution">
    <text evidence="1">The sequence shown here is derived from an EMBL/GenBank/DDBJ whole genome shotgun (WGS) entry which is preliminary data.</text>
</comment>
<dbReference type="AlphaFoldDB" id="A0A4R8RX26"/>
<evidence type="ECO:0000313" key="1">
    <source>
        <dbReference type="EMBL" id="TDZ77351.1"/>
    </source>
</evidence>
<protein>
    <submittedName>
        <fullName evidence="1">Uncharacterized protein</fullName>
    </submittedName>
</protein>
<accession>A0A4R8RX26</accession>
<proteinExistence type="predicted"/>
<sequence length="84" mass="9113">MSMCGPAAEVLVRHAGYEWVDNSPEAARYTFPLTVYRAAAKTHANPIGKAFKRVDNGDSVAYFYQVFAAGTDLSGTITEPPTRS</sequence>
<evidence type="ECO:0000313" key="2">
    <source>
        <dbReference type="Proteomes" id="UP000295117"/>
    </source>
</evidence>
<name>A0A4R8RX26_9MYCO</name>
<organism evidence="1 2">
    <name type="scientific">Mycobacteroides salmoniphilum</name>
    <dbReference type="NCBI Taxonomy" id="404941"/>
    <lineage>
        <taxon>Bacteria</taxon>
        <taxon>Bacillati</taxon>
        <taxon>Actinomycetota</taxon>
        <taxon>Actinomycetes</taxon>
        <taxon>Mycobacteriales</taxon>
        <taxon>Mycobacteriaceae</taxon>
        <taxon>Mycobacteroides</taxon>
    </lineage>
</organism>
<reference evidence="1 2" key="1">
    <citation type="journal article" date="2019" name="Sci. Rep.">
        <title>Extended insight into the Mycobacterium chelonae-abscessus complex through whole genome sequencing of Mycobacterium salmoniphilum outbreak and Mycobacterium salmoniphilum-like strains.</title>
        <authorList>
            <person name="Behra P.R.K."/>
            <person name="Das S."/>
            <person name="Pettersson B.M.F."/>
            <person name="Shirreff L."/>
            <person name="DuCote T."/>
            <person name="Jacobsson K.G."/>
            <person name="Ennis D.G."/>
            <person name="Kirsebom L.A."/>
        </authorList>
    </citation>
    <scope>NUCLEOTIDE SEQUENCE [LARGE SCALE GENOMIC DNA]</scope>
    <source>
        <strain evidence="1 2">DE 4585</strain>
    </source>
</reference>
<dbReference type="EMBL" id="PECH01000010">
    <property type="protein sequence ID" value="TDZ77351.1"/>
    <property type="molecule type" value="Genomic_DNA"/>
</dbReference>
<dbReference type="Proteomes" id="UP000295117">
    <property type="component" value="Unassembled WGS sequence"/>
</dbReference>